<dbReference type="Proteomes" id="UP001163821">
    <property type="component" value="Unassembled WGS sequence"/>
</dbReference>
<proteinExistence type="inferred from homology"/>
<dbReference type="InterPro" id="IPR008969">
    <property type="entry name" value="CarboxyPept-like_regulatory"/>
</dbReference>
<dbReference type="GO" id="GO:0009279">
    <property type="term" value="C:cell outer membrane"/>
    <property type="evidence" value="ECO:0007669"/>
    <property type="project" value="UniProtKB-SubCell"/>
</dbReference>
<feature type="domain" description="Secretin/TonB short N-terminal" evidence="8">
    <location>
        <begin position="68"/>
        <end position="119"/>
    </location>
</feature>
<protein>
    <submittedName>
        <fullName evidence="9">TonB-dependent receptor</fullName>
    </submittedName>
</protein>
<dbReference type="Pfam" id="PF07715">
    <property type="entry name" value="Plug"/>
    <property type="match status" value="1"/>
</dbReference>
<keyword evidence="10" id="KW-1185">Reference proteome</keyword>
<keyword evidence="4 7" id="KW-0812">Transmembrane</keyword>
<keyword evidence="9" id="KW-0675">Receptor</keyword>
<dbReference type="SUPFAM" id="SSF56935">
    <property type="entry name" value="Porins"/>
    <property type="match status" value="1"/>
</dbReference>
<sequence>MKKHREFHRDLRLRKKIMRVMKLTTLFILTLLMSVHAASYSQATKLNLSLKNESLVEALKQIEDQSDFYFYYNNDDVLGISNVSVDAKSKNIDEVLTQLLQDTGLDYKMIDRYIVIKRKEASDHSVFVNQQKPVNGKVTDSAGLPLPGVTVVVKGTTTGTITDGEGNYNLNNVPADGLLVFSFVGMRIQEIPVVRQNTINVTMAEETVGIEEVVAVGYGTQKKVNLTGSVAAIEATELANKPVATTSQAIAGLVPGLSVVQSSGRPGTSATVKIRGTGTFSSAGNNPLVLIDGMAGSIDDVSPDDVESISFLKDAASASIYGNRAANGVILIQTKKGKEGKFRVSYNNSLGWQKPTELPEFLSSWEYATYYNEAMENMGNAAAYTNEQIQKFKDGSDPDNYPDVNHLEWLLNSGSGFQQRHNISIQGGTERITQNFSIGYWKQDGMTAKTSNERYNVLWNTKSNLLESLTLDTHLNAYTNLYKAPNGEPQSIDGMIGYAVREGPIYAGQKSDGSFGYQDSYSPEAWLASESFVKNNEVNITGTMQLTWATPVKGLSVSGKTGITYNTDYNKSYRAKTYFDASKTVGPATLSVVSGNNTYKTFEGLVKYEKQLDSHTFNLLAGSSFEEYKENYLTGYRNTFPNNYLYELASGAASSMSNDGYSNEWSLLSYFGRLNYSYLDRYLLEVNARYDGSSRFASSERWGFFPSVSAGWRVSQENFWQNSGLNSVIDNFKVRGSWGVLGNQNIGTYPYQQTYSLGQNAVWGSPGTMVSGARITSFNNPEITWETTRILDLGIDFSLWSGKINGGVDYFDKYTDDILSSVQVTRIMGRSVGQSNIGAVSNKGIEINLEYNAKIGKDIKISLAPNFTYIKNAVEELADGALTDINNNRIVGEPLGIIYGYKTNGLFVDQDEINAAPDQLIGKSGLKPGYVRYEDISGPNGVPDGIVNSTYDRTVIGSTTPKFYYGLNINASYKGFDFSALLQGLGGYDRLIGSYMAYAFYNGGQIQQWQADNRWTVDNPDKWAKYPRLETLNMNNTNLQVSDYWLRDASFLRIKNVQIGYTFTKSLVSRLGLQQLRVFFSGQNLYNFTSFYKGWDPENEISTGDAPSYYPINSIYSFGINAKF</sequence>
<evidence type="ECO:0000256" key="4">
    <source>
        <dbReference type="ARBA" id="ARBA00022692"/>
    </source>
</evidence>
<dbReference type="InterPro" id="IPR011662">
    <property type="entry name" value="Secretin/TonB_short_N"/>
</dbReference>
<keyword evidence="3 7" id="KW-1134">Transmembrane beta strand</keyword>
<evidence type="ECO:0000256" key="5">
    <source>
        <dbReference type="ARBA" id="ARBA00023136"/>
    </source>
</evidence>
<evidence type="ECO:0000256" key="2">
    <source>
        <dbReference type="ARBA" id="ARBA00022448"/>
    </source>
</evidence>
<keyword evidence="6 7" id="KW-0998">Cell outer membrane</keyword>
<dbReference type="AlphaFoldDB" id="A0AA41Y405"/>
<dbReference type="FunFam" id="2.170.130.10:FF:000003">
    <property type="entry name" value="SusC/RagA family TonB-linked outer membrane protein"/>
    <property type="match status" value="1"/>
</dbReference>
<dbReference type="InterPro" id="IPR039426">
    <property type="entry name" value="TonB-dep_rcpt-like"/>
</dbReference>
<dbReference type="Pfam" id="PF07660">
    <property type="entry name" value="STN"/>
    <property type="match status" value="1"/>
</dbReference>
<evidence type="ECO:0000256" key="6">
    <source>
        <dbReference type="ARBA" id="ARBA00023237"/>
    </source>
</evidence>
<comment type="caution">
    <text evidence="9">The sequence shown here is derived from an EMBL/GenBank/DDBJ whole genome shotgun (WGS) entry which is preliminary data.</text>
</comment>
<organism evidence="9 10">
    <name type="scientific">Gaoshiqia sediminis</name>
    <dbReference type="NCBI Taxonomy" id="2986998"/>
    <lineage>
        <taxon>Bacteria</taxon>
        <taxon>Pseudomonadati</taxon>
        <taxon>Bacteroidota</taxon>
        <taxon>Bacteroidia</taxon>
        <taxon>Marinilabiliales</taxon>
        <taxon>Prolixibacteraceae</taxon>
        <taxon>Gaoshiqia</taxon>
    </lineage>
</organism>
<evidence type="ECO:0000259" key="8">
    <source>
        <dbReference type="SMART" id="SM00965"/>
    </source>
</evidence>
<dbReference type="SUPFAM" id="SSF49464">
    <property type="entry name" value="Carboxypeptidase regulatory domain-like"/>
    <property type="match status" value="1"/>
</dbReference>
<dbReference type="InterPro" id="IPR037066">
    <property type="entry name" value="Plug_dom_sf"/>
</dbReference>
<evidence type="ECO:0000313" key="10">
    <source>
        <dbReference type="Proteomes" id="UP001163821"/>
    </source>
</evidence>
<dbReference type="Gene3D" id="2.60.40.1120">
    <property type="entry name" value="Carboxypeptidase-like, regulatory domain"/>
    <property type="match status" value="1"/>
</dbReference>
<dbReference type="InterPro" id="IPR036942">
    <property type="entry name" value="Beta-barrel_TonB_sf"/>
</dbReference>
<evidence type="ECO:0000313" key="9">
    <source>
        <dbReference type="EMBL" id="MCW0483029.1"/>
    </source>
</evidence>
<dbReference type="RefSeq" id="WP_282591631.1">
    <property type="nucleotide sequence ID" value="NZ_JAPAAF010000011.1"/>
</dbReference>
<dbReference type="InterPro" id="IPR023997">
    <property type="entry name" value="TonB-dep_OMP_SusC/RagA_CS"/>
</dbReference>
<dbReference type="Gene3D" id="2.170.130.10">
    <property type="entry name" value="TonB-dependent receptor, plug domain"/>
    <property type="match status" value="1"/>
</dbReference>
<dbReference type="NCBIfam" id="TIGR04057">
    <property type="entry name" value="SusC_RagA_signa"/>
    <property type="match status" value="1"/>
</dbReference>
<dbReference type="InterPro" id="IPR023996">
    <property type="entry name" value="TonB-dep_OMP_SusC/RagA"/>
</dbReference>
<evidence type="ECO:0000256" key="7">
    <source>
        <dbReference type="PROSITE-ProRule" id="PRU01360"/>
    </source>
</evidence>
<reference evidence="9" key="1">
    <citation type="submission" date="2022-10" db="EMBL/GenBank/DDBJ databases">
        <title>Gaoshiqiia sediminis gen. nov., sp. nov., isolated from coastal sediment.</title>
        <authorList>
            <person name="Yu W.X."/>
            <person name="Mu D.S."/>
            <person name="Du J.Z."/>
            <person name="Liang Y.Q."/>
        </authorList>
    </citation>
    <scope>NUCLEOTIDE SEQUENCE</scope>
    <source>
        <strain evidence="9">A06</strain>
    </source>
</reference>
<dbReference type="Gene3D" id="2.40.170.20">
    <property type="entry name" value="TonB-dependent receptor, beta-barrel domain"/>
    <property type="match status" value="1"/>
</dbReference>
<comment type="similarity">
    <text evidence="7">Belongs to the TonB-dependent receptor family.</text>
</comment>
<dbReference type="SMART" id="SM00965">
    <property type="entry name" value="STN"/>
    <property type="match status" value="1"/>
</dbReference>
<keyword evidence="2 7" id="KW-0813">Transport</keyword>
<dbReference type="Gene3D" id="3.55.50.30">
    <property type="match status" value="1"/>
</dbReference>
<accession>A0AA41Y405</accession>
<name>A0AA41Y405_9BACT</name>
<dbReference type="PROSITE" id="PS52016">
    <property type="entry name" value="TONB_DEPENDENT_REC_3"/>
    <property type="match status" value="1"/>
</dbReference>
<evidence type="ECO:0000256" key="1">
    <source>
        <dbReference type="ARBA" id="ARBA00004571"/>
    </source>
</evidence>
<dbReference type="Pfam" id="PF13715">
    <property type="entry name" value="CarbopepD_reg_2"/>
    <property type="match status" value="1"/>
</dbReference>
<keyword evidence="5 7" id="KW-0472">Membrane</keyword>
<dbReference type="InterPro" id="IPR012910">
    <property type="entry name" value="Plug_dom"/>
</dbReference>
<dbReference type="NCBIfam" id="TIGR04056">
    <property type="entry name" value="OMP_RagA_SusC"/>
    <property type="match status" value="1"/>
</dbReference>
<comment type="subcellular location">
    <subcellularLocation>
        <location evidence="1 7">Cell outer membrane</location>
        <topology evidence="1 7">Multi-pass membrane protein</topology>
    </subcellularLocation>
</comment>
<gene>
    <name evidence="9" type="ORF">N2K84_09835</name>
</gene>
<evidence type="ECO:0000256" key="3">
    <source>
        <dbReference type="ARBA" id="ARBA00022452"/>
    </source>
</evidence>
<dbReference type="EMBL" id="JAPAAF010000011">
    <property type="protein sequence ID" value="MCW0483029.1"/>
    <property type="molecule type" value="Genomic_DNA"/>
</dbReference>